<reference evidence="2" key="1">
    <citation type="submission" date="2023-03" db="EMBL/GenBank/DDBJ databases">
        <title>Massive genome expansion in bonnet fungi (Mycena s.s.) driven by repeated elements and novel gene families across ecological guilds.</title>
        <authorList>
            <consortium name="Lawrence Berkeley National Laboratory"/>
            <person name="Harder C.B."/>
            <person name="Miyauchi S."/>
            <person name="Viragh M."/>
            <person name="Kuo A."/>
            <person name="Thoen E."/>
            <person name="Andreopoulos B."/>
            <person name="Lu D."/>
            <person name="Skrede I."/>
            <person name="Drula E."/>
            <person name="Henrissat B."/>
            <person name="Morin E."/>
            <person name="Kohler A."/>
            <person name="Barry K."/>
            <person name="LaButti K."/>
            <person name="Morin E."/>
            <person name="Salamov A."/>
            <person name="Lipzen A."/>
            <person name="Mereny Z."/>
            <person name="Hegedus B."/>
            <person name="Baldrian P."/>
            <person name="Stursova M."/>
            <person name="Weitz H."/>
            <person name="Taylor A."/>
            <person name="Grigoriev I.V."/>
            <person name="Nagy L.G."/>
            <person name="Martin F."/>
            <person name="Kauserud H."/>
        </authorList>
    </citation>
    <scope>NUCLEOTIDE SEQUENCE</scope>
    <source>
        <strain evidence="2">9284</strain>
    </source>
</reference>
<accession>A0AAD7BH64</accession>
<comment type="caution">
    <text evidence="2">The sequence shown here is derived from an EMBL/GenBank/DDBJ whole genome shotgun (WGS) entry which is preliminary data.</text>
</comment>
<evidence type="ECO:0000313" key="3">
    <source>
        <dbReference type="Proteomes" id="UP001221142"/>
    </source>
</evidence>
<dbReference type="EMBL" id="JARKIF010000017">
    <property type="protein sequence ID" value="KAJ7620350.1"/>
    <property type="molecule type" value="Genomic_DNA"/>
</dbReference>
<protein>
    <submittedName>
        <fullName evidence="2">Uncharacterized protein</fullName>
    </submittedName>
</protein>
<name>A0AAD7BH64_9AGAR</name>
<dbReference type="Proteomes" id="UP001221142">
    <property type="component" value="Unassembled WGS sequence"/>
</dbReference>
<evidence type="ECO:0000313" key="2">
    <source>
        <dbReference type="EMBL" id="KAJ7620350.1"/>
    </source>
</evidence>
<sequence>MKLSLTATFIALAALALPVTAQVTEPEIVKDINAAANLSSNANAALQPLSTATAGAQVVVFEVNLVNDFTGIINAVNATIPALQATPPFPSVAQNVHALRQETPGAEVVAALDNVGNPGHIELAAAQAFLATVIGKHSIFAQFAIELTAPIAAVLRSLEIVVDAVADALIALIPTQATVPGLSSRAADTISSDKAALDTAIGNTVNTYIEECQDKRLYVVTLWPSG</sequence>
<evidence type="ECO:0000256" key="1">
    <source>
        <dbReference type="SAM" id="SignalP"/>
    </source>
</evidence>
<feature type="chain" id="PRO_5041971856" evidence="1">
    <location>
        <begin position="22"/>
        <end position="226"/>
    </location>
</feature>
<proteinExistence type="predicted"/>
<organism evidence="2 3">
    <name type="scientific">Roridomyces roridus</name>
    <dbReference type="NCBI Taxonomy" id="1738132"/>
    <lineage>
        <taxon>Eukaryota</taxon>
        <taxon>Fungi</taxon>
        <taxon>Dikarya</taxon>
        <taxon>Basidiomycota</taxon>
        <taxon>Agaricomycotina</taxon>
        <taxon>Agaricomycetes</taxon>
        <taxon>Agaricomycetidae</taxon>
        <taxon>Agaricales</taxon>
        <taxon>Marasmiineae</taxon>
        <taxon>Mycenaceae</taxon>
        <taxon>Roridomyces</taxon>
    </lineage>
</organism>
<keyword evidence="1" id="KW-0732">Signal</keyword>
<keyword evidence="3" id="KW-1185">Reference proteome</keyword>
<gene>
    <name evidence="2" type="ORF">FB45DRAFT_871380</name>
</gene>
<feature type="signal peptide" evidence="1">
    <location>
        <begin position="1"/>
        <end position="21"/>
    </location>
</feature>
<dbReference type="AlphaFoldDB" id="A0AAD7BH64"/>